<evidence type="ECO:0000313" key="1">
    <source>
        <dbReference type="EMBL" id="CAG8817080.1"/>
    </source>
</evidence>
<reference evidence="1" key="1">
    <citation type="submission" date="2021-06" db="EMBL/GenBank/DDBJ databases">
        <authorList>
            <person name="Kallberg Y."/>
            <person name="Tangrot J."/>
            <person name="Rosling A."/>
        </authorList>
    </citation>
    <scope>NUCLEOTIDE SEQUENCE</scope>
    <source>
        <strain evidence="1">FL966</strain>
    </source>
</reference>
<feature type="non-terminal residue" evidence="1">
    <location>
        <position position="1"/>
    </location>
</feature>
<accession>A0A9N9PE76</accession>
<dbReference type="EMBL" id="CAJVQA010045069">
    <property type="protein sequence ID" value="CAG8817080.1"/>
    <property type="molecule type" value="Genomic_DNA"/>
</dbReference>
<organism evidence="1 2">
    <name type="scientific">Cetraspora pellucida</name>
    <dbReference type="NCBI Taxonomy" id="1433469"/>
    <lineage>
        <taxon>Eukaryota</taxon>
        <taxon>Fungi</taxon>
        <taxon>Fungi incertae sedis</taxon>
        <taxon>Mucoromycota</taxon>
        <taxon>Glomeromycotina</taxon>
        <taxon>Glomeromycetes</taxon>
        <taxon>Diversisporales</taxon>
        <taxon>Gigasporaceae</taxon>
        <taxon>Cetraspora</taxon>
    </lineage>
</organism>
<dbReference type="AlphaFoldDB" id="A0A9N9PE76"/>
<name>A0A9N9PE76_9GLOM</name>
<dbReference type="Proteomes" id="UP000789759">
    <property type="component" value="Unassembled WGS sequence"/>
</dbReference>
<evidence type="ECO:0000313" key="2">
    <source>
        <dbReference type="Proteomes" id="UP000789759"/>
    </source>
</evidence>
<comment type="caution">
    <text evidence="1">The sequence shown here is derived from an EMBL/GenBank/DDBJ whole genome shotgun (WGS) entry which is preliminary data.</text>
</comment>
<gene>
    <name evidence="1" type="ORF">CPELLU_LOCUS19303</name>
</gene>
<protein>
    <submittedName>
        <fullName evidence="1">486_t:CDS:1</fullName>
    </submittedName>
</protein>
<keyword evidence="2" id="KW-1185">Reference proteome</keyword>
<sequence>SNLIAAKAHKHLAKVAITKVLYINTQEHFDGNYCLASVIYIKQFASMFTDISVIIFQNNKKK</sequence>
<proteinExistence type="predicted"/>